<evidence type="ECO:0008006" key="4">
    <source>
        <dbReference type="Google" id="ProtNLM"/>
    </source>
</evidence>
<keyword evidence="1" id="KW-1133">Transmembrane helix</keyword>
<dbReference type="PROSITE" id="PS51009">
    <property type="entry name" value="CYTCII"/>
    <property type="match status" value="1"/>
</dbReference>
<comment type="caution">
    <text evidence="2">The sequence shown here is derived from an EMBL/GenBank/DDBJ whole genome shotgun (WGS) entry which is preliminary data.</text>
</comment>
<evidence type="ECO:0000313" key="2">
    <source>
        <dbReference type="EMBL" id="MCD9096872.1"/>
    </source>
</evidence>
<organism evidence="2 3">
    <name type="scientific">Luteimonas fraxinea</name>
    <dbReference type="NCBI Taxonomy" id="2901869"/>
    <lineage>
        <taxon>Bacteria</taxon>
        <taxon>Pseudomonadati</taxon>
        <taxon>Pseudomonadota</taxon>
        <taxon>Gammaproteobacteria</taxon>
        <taxon>Lysobacterales</taxon>
        <taxon>Lysobacteraceae</taxon>
        <taxon>Luteimonas</taxon>
    </lineage>
</organism>
<dbReference type="Gene3D" id="1.20.120.10">
    <property type="entry name" value="Cytochrome c/b562"/>
    <property type="match status" value="1"/>
</dbReference>
<evidence type="ECO:0000313" key="3">
    <source>
        <dbReference type="Proteomes" id="UP001430360"/>
    </source>
</evidence>
<keyword evidence="3" id="KW-1185">Reference proteome</keyword>
<gene>
    <name evidence="2" type="ORF">LTT95_07935</name>
</gene>
<keyword evidence="1" id="KW-0472">Membrane</keyword>
<reference evidence="2" key="2">
    <citation type="journal article" date="2022" name="Syst. Appl. Microbiol.">
        <title>Physiological and genomic characterisation of Luteimonas fraxinea sp. nov., a bacterial species associated with trees tolerant to ash dieback.</title>
        <authorList>
            <person name="Ulrich K."/>
            <person name="Becker R."/>
            <person name="Behrendt U."/>
            <person name="Kube M."/>
            <person name="Schneck V."/>
            <person name="Ulrich A."/>
        </authorList>
    </citation>
    <scope>NUCLEOTIDE SEQUENCE</scope>
    <source>
        <strain evidence="2">A1P009</strain>
    </source>
</reference>
<keyword evidence="1" id="KW-0812">Transmembrane</keyword>
<protein>
    <recommendedName>
        <fullName evidence="4">Cytochrome c</fullName>
    </recommendedName>
</protein>
<dbReference type="Proteomes" id="UP001430360">
    <property type="component" value="Unassembled WGS sequence"/>
</dbReference>
<reference evidence="2" key="1">
    <citation type="submission" date="2021-12" db="EMBL/GenBank/DDBJ databases">
        <authorList>
            <person name="Ulrich A."/>
        </authorList>
    </citation>
    <scope>NUCLEOTIDE SEQUENCE</scope>
    <source>
        <strain evidence="2">A1P009</strain>
    </source>
</reference>
<name>A0ABS8UDC0_9GAMM</name>
<sequence>MSTTPPTATLPPRSPSSAAGYLVVFAIGLLVGVVLIVVMLRTFDARKTWQDRYPAALMQLYRAQMAQLSGDLDSNRCALSDALPHLQTMRALSTDLEPAFPDLRDHRGFVAHAANARRTLDAALATPPADCASLRITIDAIGETCGACHQDMRG</sequence>
<proteinExistence type="predicted"/>
<accession>A0ABS8UDC0</accession>
<dbReference type="EMBL" id="JAJQKU010000002">
    <property type="protein sequence ID" value="MCD9096872.1"/>
    <property type="molecule type" value="Genomic_DNA"/>
</dbReference>
<dbReference type="RefSeq" id="WP_232135786.1">
    <property type="nucleotide sequence ID" value="NZ_CP089507.1"/>
</dbReference>
<evidence type="ECO:0000256" key="1">
    <source>
        <dbReference type="SAM" id="Phobius"/>
    </source>
</evidence>
<dbReference type="InterPro" id="IPR010980">
    <property type="entry name" value="Cyt_c/b562"/>
</dbReference>
<dbReference type="SUPFAM" id="SSF47175">
    <property type="entry name" value="Cytochromes"/>
    <property type="match status" value="1"/>
</dbReference>
<dbReference type="InterPro" id="IPR002321">
    <property type="entry name" value="Cyt_c_II"/>
</dbReference>
<feature type="transmembrane region" description="Helical" evidence="1">
    <location>
        <begin position="20"/>
        <end position="40"/>
    </location>
</feature>